<evidence type="ECO:0000313" key="2">
    <source>
        <dbReference type="Proteomes" id="UP000324632"/>
    </source>
</evidence>
<gene>
    <name evidence="1" type="ORF">E1301_Tti022241</name>
</gene>
<dbReference type="AlphaFoldDB" id="A0A5A9NLE6"/>
<dbReference type="Proteomes" id="UP000324632">
    <property type="component" value="Chromosome 17"/>
</dbReference>
<sequence>MEVKDQLWPMMVHAKPIMDVNTSQTVGLWLLSSPFTHTHMRRLCMSEPRIPSGMETQKQTQSREDILHKKTPYLLSIPPPYRNIPNTDTPSRFLLLSSRDVPSAPQPASTKPHGIKGWMRVEV</sequence>
<name>A0A5A9NLE6_9TELE</name>
<organism evidence="1 2">
    <name type="scientific">Triplophysa tibetana</name>
    <dbReference type="NCBI Taxonomy" id="1572043"/>
    <lineage>
        <taxon>Eukaryota</taxon>
        <taxon>Metazoa</taxon>
        <taxon>Chordata</taxon>
        <taxon>Craniata</taxon>
        <taxon>Vertebrata</taxon>
        <taxon>Euteleostomi</taxon>
        <taxon>Actinopterygii</taxon>
        <taxon>Neopterygii</taxon>
        <taxon>Teleostei</taxon>
        <taxon>Ostariophysi</taxon>
        <taxon>Cypriniformes</taxon>
        <taxon>Nemacheilidae</taxon>
        <taxon>Triplophysa</taxon>
    </lineage>
</organism>
<accession>A0A5A9NLE6</accession>
<dbReference type="EMBL" id="SOYY01000017">
    <property type="protein sequence ID" value="KAA0709686.1"/>
    <property type="molecule type" value="Genomic_DNA"/>
</dbReference>
<evidence type="ECO:0000313" key="1">
    <source>
        <dbReference type="EMBL" id="KAA0709686.1"/>
    </source>
</evidence>
<comment type="caution">
    <text evidence="1">The sequence shown here is derived from an EMBL/GenBank/DDBJ whole genome shotgun (WGS) entry which is preliminary data.</text>
</comment>
<keyword evidence="2" id="KW-1185">Reference proteome</keyword>
<protein>
    <submittedName>
        <fullName evidence="1">Uncharacterized protein</fullName>
    </submittedName>
</protein>
<reference evidence="1 2" key="1">
    <citation type="journal article" date="2019" name="Mol. Ecol. Resour.">
        <title>Chromosome-level genome assembly of Triplophysa tibetana, a fish adapted to the harsh high-altitude environment of the Tibetan Plateau.</title>
        <authorList>
            <person name="Yang X."/>
            <person name="Liu H."/>
            <person name="Ma Z."/>
            <person name="Zou Y."/>
            <person name="Zou M."/>
            <person name="Mao Y."/>
            <person name="Li X."/>
            <person name="Wang H."/>
            <person name="Chen T."/>
            <person name="Wang W."/>
            <person name="Yang R."/>
        </authorList>
    </citation>
    <scope>NUCLEOTIDE SEQUENCE [LARGE SCALE GENOMIC DNA]</scope>
    <source>
        <strain evidence="1">TTIB1903HZAU</strain>
        <tissue evidence="1">Muscle</tissue>
    </source>
</reference>
<proteinExistence type="predicted"/>